<evidence type="ECO:0000256" key="2">
    <source>
        <dbReference type="ARBA" id="ARBA00049106"/>
    </source>
</evidence>
<organism evidence="3 4">
    <name type="scientific">Crossiella cryophila</name>
    <dbReference type="NCBI Taxonomy" id="43355"/>
    <lineage>
        <taxon>Bacteria</taxon>
        <taxon>Bacillati</taxon>
        <taxon>Actinomycetota</taxon>
        <taxon>Actinomycetes</taxon>
        <taxon>Pseudonocardiales</taxon>
        <taxon>Pseudonocardiaceae</taxon>
        <taxon>Crossiella</taxon>
    </lineage>
</organism>
<comment type="similarity">
    <text evidence="1">Belongs to the F420H(2)-dependent quinone reductase family.</text>
</comment>
<accession>A0A7W7FVC8</accession>
<proteinExistence type="inferred from homology"/>
<dbReference type="Pfam" id="PF04075">
    <property type="entry name" value="F420H2_quin_red"/>
    <property type="match status" value="1"/>
</dbReference>
<dbReference type="GO" id="GO:0070967">
    <property type="term" value="F:coenzyme F420 binding"/>
    <property type="evidence" value="ECO:0007669"/>
    <property type="project" value="TreeGrafter"/>
</dbReference>
<evidence type="ECO:0000256" key="1">
    <source>
        <dbReference type="ARBA" id="ARBA00008710"/>
    </source>
</evidence>
<dbReference type="InterPro" id="IPR004378">
    <property type="entry name" value="F420H2_quin_Rdtase"/>
</dbReference>
<dbReference type="NCBIfam" id="TIGR00026">
    <property type="entry name" value="hi_GC_TIGR00026"/>
    <property type="match status" value="1"/>
</dbReference>
<sequence length="136" mass="14880">MNEFNRKLIEEFRANAGQVGGMFAGSDLVLLTTTGAKSGLPRTSPTLYFQEGDQLGVVASNGGADQHPAWYHNLRANPVGTAEIGAETFAFTATEIAEESERVRWYAKAVAHNKSFAEYEAGTSRRIPVLLLRRHP</sequence>
<dbReference type="GO" id="GO:0005886">
    <property type="term" value="C:plasma membrane"/>
    <property type="evidence" value="ECO:0007669"/>
    <property type="project" value="TreeGrafter"/>
</dbReference>
<keyword evidence="4" id="KW-1185">Reference proteome</keyword>
<gene>
    <name evidence="3" type="ORF">HNR67_005280</name>
</gene>
<protein>
    <submittedName>
        <fullName evidence="3">Deazaflavin-dependent oxidoreductase (Nitroreductase family)</fullName>
    </submittedName>
</protein>
<name>A0A7W7FVC8_9PSEU</name>
<dbReference type="GO" id="GO:0016491">
    <property type="term" value="F:oxidoreductase activity"/>
    <property type="evidence" value="ECO:0007669"/>
    <property type="project" value="InterPro"/>
</dbReference>
<dbReference type="Proteomes" id="UP000533598">
    <property type="component" value="Unassembled WGS sequence"/>
</dbReference>
<dbReference type="RefSeq" id="WP_185004944.1">
    <property type="nucleotide sequence ID" value="NZ_BAAAUI010000025.1"/>
</dbReference>
<evidence type="ECO:0000313" key="4">
    <source>
        <dbReference type="Proteomes" id="UP000533598"/>
    </source>
</evidence>
<dbReference type="PANTHER" id="PTHR39428:SF1">
    <property type="entry name" value="F420H(2)-DEPENDENT QUINONE REDUCTASE RV1261C"/>
    <property type="match status" value="1"/>
</dbReference>
<evidence type="ECO:0000313" key="3">
    <source>
        <dbReference type="EMBL" id="MBB4679162.1"/>
    </source>
</evidence>
<comment type="catalytic activity">
    <reaction evidence="2">
        <text>oxidized coenzyme F420-(gamma-L-Glu)(n) + a quinol + H(+) = reduced coenzyme F420-(gamma-L-Glu)(n) + a quinone</text>
        <dbReference type="Rhea" id="RHEA:39663"/>
        <dbReference type="Rhea" id="RHEA-COMP:12939"/>
        <dbReference type="Rhea" id="RHEA-COMP:14378"/>
        <dbReference type="ChEBI" id="CHEBI:15378"/>
        <dbReference type="ChEBI" id="CHEBI:24646"/>
        <dbReference type="ChEBI" id="CHEBI:132124"/>
        <dbReference type="ChEBI" id="CHEBI:133980"/>
        <dbReference type="ChEBI" id="CHEBI:139511"/>
    </reaction>
</comment>
<dbReference type="EMBL" id="JACHMH010000001">
    <property type="protein sequence ID" value="MBB4679162.1"/>
    <property type="molecule type" value="Genomic_DNA"/>
</dbReference>
<dbReference type="InterPro" id="IPR012349">
    <property type="entry name" value="Split_barrel_FMN-bd"/>
</dbReference>
<dbReference type="PANTHER" id="PTHR39428">
    <property type="entry name" value="F420H(2)-DEPENDENT QUINONE REDUCTASE RV1261C"/>
    <property type="match status" value="1"/>
</dbReference>
<dbReference type="Gene3D" id="2.30.110.10">
    <property type="entry name" value="Electron Transport, Fmn-binding Protein, Chain A"/>
    <property type="match status" value="1"/>
</dbReference>
<reference evidence="3 4" key="1">
    <citation type="submission" date="2020-08" db="EMBL/GenBank/DDBJ databases">
        <title>Sequencing the genomes of 1000 actinobacteria strains.</title>
        <authorList>
            <person name="Klenk H.-P."/>
        </authorList>
    </citation>
    <scope>NUCLEOTIDE SEQUENCE [LARGE SCALE GENOMIC DNA]</scope>
    <source>
        <strain evidence="3 4">DSM 44230</strain>
    </source>
</reference>
<dbReference type="AlphaFoldDB" id="A0A7W7FVC8"/>
<comment type="caution">
    <text evidence="3">The sequence shown here is derived from an EMBL/GenBank/DDBJ whole genome shotgun (WGS) entry which is preliminary data.</text>
</comment>